<feature type="compositionally biased region" description="Polar residues" evidence="1">
    <location>
        <begin position="785"/>
        <end position="794"/>
    </location>
</feature>
<evidence type="ECO:0000256" key="1">
    <source>
        <dbReference type="SAM" id="MobiDB-lite"/>
    </source>
</evidence>
<keyword evidence="3" id="KW-1185">Reference proteome</keyword>
<organism evidence="2 3">
    <name type="scientific">Grifola frondosa</name>
    <name type="common">Maitake</name>
    <name type="synonym">Polyporus frondosus</name>
    <dbReference type="NCBI Taxonomy" id="5627"/>
    <lineage>
        <taxon>Eukaryota</taxon>
        <taxon>Fungi</taxon>
        <taxon>Dikarya</taxon>
        <taxon>Basidiomycota</taxon>
        <taxon>Agaricomycotina</taxon>
        <taxon>Agaricomycetes</taxon>
        <taxon>Polyporales</taxon>
        <taxon>Grifolaceae</taxon>
        <taxon>Grifola</taxon>
    </lineage>
</organism>
<feature type="compositionally biased region" description="Basic and acidic residues" evidence="1">
    <location>
        <begin position="764"/>
        <end position="778"/>
    </location>
</feature>
<feature type="compositionally biased region" description="Pro residues" evidence="1">
    <location>
        <begin position="1148"/>
        <end position="1165"/>
    </location>
</feature>
<reference evidence="2 3" key="1">
    <citation type="submission" date="2016-03" db="EMBL/GenBank/DDBJ databases">
        <title>Whole genome sequencing of Grifola frondosa 9006-11.</title>
        <authorList>
            <person name="Min B."/>
            <person name="Park H."/>
            <person name="Kim J.-G."/>
            <person name="Cho H."/>
            <person name="Oh Y.-L."/>
            <person name="Kong W.-S."/>
            <person name="Choi I.-G."/>
        </authorList>
    </citation>
    <scope>NUCLEOTIDE SEQUENCE [LARGE SCALE GENOMIC DNA]</scope>
    <source>
        <strain evidence="2 3">9006-11</strain>
    </source>
</reference>
<feature type="region of interest" description="Disordered" evidence="1">
    <location>
        <begin position="1148"/>
        <end position="1179"/>
    </location>
</feature>
<evidence type="ECO:0000313" key="2">
    <source>
        <dbReference type="EMBL" id="OBZ66573.1"/>
    </source>
</evidence>
<feature type="region of interest" description="Disordered" evidence="1">
    <location>
        <begin position="552"/>
        <end position="635"/>
    </location>
</feature>
<feature type="compositionally biased region" description="Basic and acidic residues" evidence="1">
    <location>
        <begin position="855"/>
        <end position="867"/>
    </location>
</feature>
<gene>
    <name evidence="2" type="ORF">A0H81_13373</name>
</gene>
<feature type="compositionally biased region" description="Polar residues" evidence="1">
    <location>
        <begin position="564"/>
        <end position="586"/>
    </location>
</feature>
<evidence type="ECO:0000313" key="3">
    <source>
        <dbReference type="Proteomes" id="UP000092993"/>
    </source>
</evidence>
<accession>A0A1C7LPB7</accession>
<feature type="region of interest" description="Disordered" evidence="1">
    <location>
        <begin position="698"/>
        <end position="719"/>
    </location>
</feature>
<proteinExistence type="predicted"/>
<dbReference type="EMBL" id="LUGG01000029">
    <property type="protein sequence ID" value="OBZ66573.1"/>
    <property type="molecule type" value="Genomic_DNA"/>
</dbReference>
<feature type="compositionally biased region" description="Low complexity" evidence="1">
    <location>
        <begin position="704"/>
        <end position="717"/>
    </location>
</feature>
<feature type="compositionally biased region" description="Basic residues" evidence="1">
    <location>
        <begin position="886"/>
        <end position="897"/>
    </location>
</feature>
<dbReference type="Proteomes" id="UP000092993">
    <property type="component" value="Unassembled WGS sequence"/>
</dbReference>
<feature type="compositionally biased region" description="Acidic residues" evidence="1">
    <location>
        <begin position="552"/>
        <end position="562"/>
    </location>
</feature>
<dbReference type="OMA" id="IWRTKDY"/>
<dbReference type="STRING" id="5627.A0A1C7LPB7"/>
<name>A0A1C7LPB7_GRIFR</name>
<protein>
    <submittedName>
        <fullName evidence="2">Uncharacterized protein</fullName>
    </submittedName>
</protein>
<feature type="region of interest" description="Disordered" evidence="1">
    <location>
        <begin position="763"/>
        <end position="901"/>
    </location>
</feature>
<sequence length="1506" mass="164677">MSAVEAALALLDKEISNLKGKEKTTLAETSAQVSSHLVLLKSSTISEQAVQKLSKCFREHLLRLYSAFLLPSLQFAAAIFERIYHEKVLAALGNQQQEQKILWETVLYALLSGILDLLDSNDNNDVKDAIALALYPTICDICFSLTAPKIAVDLRCSAYNLLSDSTASHKGNQQRLRDPKLLGGERLGAIIWRTKDYLAIESLLNLFARVLPSTNNSASGRTQRTAFIQSVFVSPTTPEVTVMGQEVAALLEHVPTRDWEETASKIVDVLGRGNIAYPQPFAGVDVSICRRPQSSDRLYVDDKAFLVNIILGDDECESIEIPYSTVRKIEIDHERCDPKDQNAVIRIIIQLSSPPMFGKYPIQEKTGDGGDNTVPTAVFVLNKDHERRFTEALRSRNLSRFIRMIVPPKLSLATSPTALNFDSQGNPIKELSQNERIQNVAQFYRTDDTSDDFSFAQDLEEACVRRNGSSPSHFLEQKLDISSSNIKIQKTIPLKASKPYARSPCKMSLRSRRDTLNLPIDEIKPSTVVRTASLVRSGTQVVRDAAFGTSDEELSEISDWESDAGTTRASKPMTSGKVSSGKTDTSMLVPHSRRVLDSDDDAPGLTRYNQSRTRNAKKKAVLERDSSGDQNGDGLRLDLDTLATKPQPISMTPITPPSQTGADSTMVHNSAVMKPPPKLNEKTKALRFNMQDEGLKVISPVNDSPSGTTAAGSSPSALVSKNTTNLTCVDVPMLSKSSKNTSAMPTFGSILSRSAHIQVNSEAPVKKAHLDPIRDRLPDPASAPLHSSPTPSTRGTRKSIKDSLRKKNQSAAEDVTEQNHMKASKRRKDEENDNDPSFAFPDDFEGVRPSKRRRASSDVKAEADHAVPLEQTESQVLRPRTTAATRAKKKYRGKKGRTSSPIVAGHAVDYDSLPSPPHVCHLSAPPPPKKRMGKLDKGAALIESSPAVTRTARAAAAKKENVPAPVVPPLVQVDPPAQNQNEQDAPPARPRPRAKTVQRNEKVLPVDEHAQDVVDAVSNNLPTVAARPLTRRAKALGIKPAAVDEPAEGGVIKRVAAAPGKLSDRSIKKSHKAPWDNSAFAETARPADADTNERESQDNAMQNALYHLAADELSPIGAVQGVLSRITPLLPIGVMAPLKSPQALDLPIPRPPPPVNVLPTSPPVTEPSRQESPPLPNDGLELYTRPALGEEPESASTSRMIVVKEAAQDMQKTELPAKTPLVRKMAMSSSRVDSGSADTQLNKTETTVPLKEGYIIDLTQDDSPVKRQPSAVRIQPSHVSPVRSRSASVVDIAESPSPTLKRSYLTAVHPSSASRPRYSVTFAPIVEERQPSPPAFHPMVASSPKEWTSPHVTKPTNFAPPAKRIAYQRRILKSEEDRARQLKGDDDEGNSMQAIVDVLGQIQQAILRKITTKFEGVRSEVREGQEALLSEAMADMHQMRAESVTHFNRLVDLEAEYANLGRKISNGFEDMVKINQDLYGNLAGVVEDHDRNMLSKKMPTSLFSSG</sequence>
<comment type="caution">
    <text evidence="2">The sequence shown here is derived from an EMBL/GenBank/DDBJ whole genome shotgun (WGS) entry which is preliminary data.</text>
</comment>
<dbReference type="OrthoDB" id="3270368at2759"/>
<feature type="region of interest" description="Disordered" evidence="1">
    <location>
        <begin position="966"/>
        <end position="998"/>
    </location>
</feature>